<evidence type="ECO:0000256" key="1">
    <source>
        <dbReference type="SAM" id="SignalP"/>
    </source>
</evidence>
<evidence type="ECO:0008006" key="4">
    <source>
        <dbReference type="Google" id="ProtNLM"/>
    </source>
</evidence>
<dbReference type="AlphaFoldDB" id="A0A484M3L3"/>
<keyword evidence="3" id="KW-1185">Reference proteome</keyword>
<sequence>MLLPLCLLYALMLHFSLRNKEPKLKQNRKKTPFQISMVKICYYPSMQWKITLRKGKDPFFIPTPMGRILYSLIQSSNLCKLTFLDAQNTLSIFVRN</sequence>
<reference evidence="2 3" key="1">
    <citation type="submission" date="2018-04" db="EMBL/GenBank/DDBJ databases">
        <authorList>
            <person name="Vogel A."/>
        </authorList>
    </citation>
    <scope>NUCLEOTIDE SEQUENCE [LARGE SCALE GENOMIC DNA]</scope>
</reference>
<keyword evidence="1" id="KW-0732">Signal</keyword>
<feature type="chain" id="PRO_5019827033" description="Secreted protein" evidence="1">
    <location>
        <begin position="19"/>
        <end position="96"/>
    </location>
</feature>
<proteinExistence type="predicted"/>
<dbReference type="EMBL" id="OOIL02002369">
    <property type="protein sequence ID" value="VFQ82656.1"/>
    <property type="molecule type" value="Genomic_DNA"/>
</dbReference>
<name>A0A484M3L3_9ASTE</name>
<gene>
    <name evidence="2" type="ORF">CCAM_LOCUS24432</name>
</gene>
<evidence type="ECO:0000313" key="2">
    <source>
        <dbReference type="EMBL" id="VFQ82656.1"/>
    </source>
</evidence>
<protein>
    <recommendedName>
        <fullName evidence="4">Secreted protein</fullName>
    </recommendedName>
</protein>
<organism evidence="2 3">
    <name type="scientific">Cuscuta campestris</name>
    <dbReference type="NCBI Taxonomy" id="132261"/>
    <lineage>
        <taxon>Eukaryota</taxon>
        <taxon>Viridiplantae</taxon>
        <taxon>Streptophyta</taxon>
        <taxon>Embryophyta</taxon>
        <taxon>Tracheophyta</taxon>
        <taxon>Spermatophyta</taxon>
        <taxon>Magnoliopsida</taxon>
        <taxon>eudicotyledons</taxon>
        <taxon>Gunneridae</taxon>
        <taxon>Pentapetalae</taxon>
        <taxon>asterids</taxon>
        <taxon>lamiids</taxon>
        <taxon>Solanales</taxon>
        <taxon>Convolvulaceae</taxon>
        <taxon>Cuscuteae</taxon>
        <taxon>Cuscuta</taxon>
        <taxon>Cuscuta subgen. Grammica</taxon>
        <taxon>Cuscuta sect. Cleistogrammica</taxon>
    </lineage>
</organism>
<accession>A0A484M3L3</accession>
<evidence type="ECO:0000313" key="3">
    <source>
        <dbReference type="Proteomes" id="UP000595140"/>
    </source>
</evidence>
<dbReference type="Proteomes" id="UP000595140">
    <property type="component" value="Unassembled WGS sequence"/>
</dbReference>
<feature type="signal peptide" evidence="1">
    <location>
        <begin position="1"/>
        <end position="18"/>
    </location>
</feature>